<gene>
    <name evidence="2" type="ORF">DT594_11455</name>
</gene>
<dbReference type="InterPro" id="IPR029045">
    <property type="entry name" value="ClpP/crotonase-like_dom_sf"/>
</dbReference>
<reference evidence="2 3" key="1">
    <citation type="submission" date="2018-07" db="EMBL/GenBank/DDBJ databases">
        <title>Pseudomonas laoshanensis sp. nov., isolated from soil.</title>
        <authorList>
            <person name="Sun J."/>
            <person name="Yu L."/>
            <person name="Wang M."/>
            <person name="Zhang C."/>
        </authorList>
    </citation>
    <scope>NUCLEOTIDE SEQUENCE [LARGE SCALE GENOMIC DNA]</scope>
    <source>
        <strain evidence="2 3">Y22</strain>
    </source>
</reference>
<dbReference type="Pfam" id="PF00378">
    <property type="entry name" value="ECH_1"/>
    <property type="match status" value="1"/>
</dbReference>
<dbReference type="Proteomes" id="UP000463138">
    <property type="component" value="Unassembled WGS sequence"/>
</dbReference>
<evidence type="ECO:0000313" key="3">
    <source>
        <dbReference type="Proteomes" id="UP000463138"/>
    </source>
</evidence>
<evidence type="ECO:0000256" key="1">
    <source>
        <dbReference type="ARBA" id="ARBA00005254"/>
    </source>
</evidence>
<dbReference type="SUPFAM" id="SSF52096">
    <property type="entry name" value="ClpP/crotonase"/>
    <property type="match status" value="1"/>
</dbReference>
<comment type="similarity">
    <text evidence="1">Belongs to the enoyl-CoA hydratase/isomerase family.</text>
</comment>
<evidence type="ECO:0000313" key="2">
    <source>
        <dbReference type="EMBL" id="KAA0693934.1"/>
    </source>
</evidence>
<dbReference type="PANTHER" id="PTHR11941:SF54">
    <property type="entry name" value="ENOYL-COA HYDRATASE, MITOCHONDRIAL"/>
    <property type="match status" value="1"/>
</dbReference>
<dbReference type="CDD" id="cd06558">
    <property type="entry name" value="crotonase-like"/>
    <property type="match status" value="1"/>
</dbReference>
<dbReference type="InterPro" id="IPR001753">
    <property type="entry name" value="Enoyl-CoA_hydra/iso"/>
</dbReference>
<proteinExistence type="inferred from homology"/>
<dbReference type="OrthoDB" id="8640486at2"/>
<dbReference type="Gene3D" id="3.90.226.10">
    <property type="entry name" value="2-enoyl-CoA Hydratase, Chain A, domain 1"/>
    <property type="match status" value="1"/>
</dbReference>
<dbReference type="AlphaFoldDB" id="A0A7V7GSG1"/>
<dbReference type="NCBIfam" id="NF004858">
    <property type="entry name" value="PRK06213.1"/>
    <property type="match status" value="1"/>
</dbReference>
<organism evidence="2 3">
    <name type="scientific">Halopseudomonas laoshanensis</name>
    <dbReference type="NCBI Taxonomy" id="2268758"/>
    <lineage>
        <taxon>Bacteria</taxon>
        <taxon>Pseudomonadati</taxon>
        <taxon>Pseudomonadota</taxon>
        <taxon>Gammaproteobacteria</taxon>
        <taxon>Pseudomonadales</taxon>
        <taxon>Pseudomonadaceae</taxon>
        <taxon>Halopseudomonas</taxon>
    </lineage>
</organism>
<protein>
    <submittedName>
        <fullName evidence="2">Crotonase/enoyl-CoA hydratase family protein</fullName>
    </submittedName>
</protein>
<dbReference type="GO" id="GO:0006635">
    <property type="term" value="P:fatty acid beta-oxidation"/>
    <property type="evidence" value="ECO:0007669"/>
    <property type="project" value="TreeGrafter"/>
</dbReference>
<dbReference type="GO" id="GO:0003824">
    <property type="term" value="F:catalytic activity"/>
    <property type="evidence" value="ECO:0007669"/>
    <property type="project" value="UniProtKB-ARBA"/>
</dbReference>
<dbReference type="EMBL" id="QOVF01000003">
    <property type="protein sequence ID" value="KAA0693934.1"/>
    <property type="molecule type" value="Genomic_DNA"/>
</dbReference>
<dbReference type="PANTHER" id="PTHR11941">
    <property type="entry name" value="ENOYL-COA HYDRATASE-RELATED"/>
    <property type="match status" value="1"/>
</dbReference>
<comment type="caution">
    <text evidence="2">The sequence shown here is derived from an EMBL/GenBank/DDBJ whole genome shotgun (WGS) entry which is preliminary data.</text>
</comment>
<sequence length="223" mass="23795">MSGLSMATRDGMAEITLNDGKVNALSQVMIEYLLAALDQAAQADCAVLIVGREGIFSAGYDRKVIDAGGPARDAMRAAGDRLTLALLDHPAPVVIASTGHCMAKAAFMLLLADYRLGADGAFTTGLNEVAIGMSMPPAAMELARERITPQWLSRCALQAESMDPAQALQAGFLDELAAPDQLLGKARIKLAELAALDRTAYRETRQRMNAPLRERILPLLTLS</sequence>
<name>A0A7V7GSG1_9GAMM</name>
<accession>A0A7V7GSG1</accession>
<keyword evidence="3" id="KW-1185">Reference proteome</keyword>
<dbReference type="RefSeq" id="WP_149332797.1">
    <property type="nucleotide sequence ID" value="NZ_QOVF01000003.1"/>
</dbReference>